<sequence length="279" mass="31948">MKHILIPLDFSDNSWAGLVYAVKLYKDDLCTFHLLHTEVLDPETLSTLNEVYIENIMKLGNDQLNQFKEQIESSDPNANHEFKTIIKFQPLTNAIEEITKKISVDLVIMSTKGINSILNSLFGTNSVNVVKTHLSCPVMILPEDYDYNPIKQIAFSTDLNRFYTTEELTILNDLAYDNNAVLRIIHIETNKPLSSIQDYNLSVLKSSLQGFKTHYHSVPNFDKKTEVINTFIKDLDIDLLVMVNYKHSIFEKILNEPVINKIGFNPQIPFLVIPNKKTS</sequence>
<dbReference type="InterPro" id="IPR006016">
    <property type="entry name" value="UspA"/>
</dbReference>
<dbReference type="Proteomes" id="UP000238430">
    <property type="component" value="Unassembled WGS sequence"/>
</dbReference>
<dbReference type="PANTHER" id="PTHR46268">
    <property type="entry name" value="STRESS RESPONSE PROTEIN NHAX"/>
    <property type="match status" value="1"/>
</dbReference>
<proteinExistence type="inferred from homology"/>
<gene>
    <name evidence="3" type="ORF">C7H61_07465</name>
</gene>
<dbReference type="Pfam" id="PF00582">
    <property type="entry name" value="Usp"/>
    <property type="match status" value="1"/>
</dbReference>
<keyword evidence="4" id="KW-1185">Reference proteome</keyword>
<dbReference type="PANTHER" id="PTHR46268:SF6">
    <property type="entry name" value="UNIVERSAL STRESS PROTEIN UP12"/>
    <property type="match status" value="1"/>
</dbReference>
<protein>
    <submittedName>
        <fullName evidence="3">Universal stress protein</fullName>
    </submittedName>
</protein>
<feature type="domain" description="UspA" evidence="2">
    <location>
        <begin position="1"/>
        <end position="142"/>
    </location>
</feature>
<dbReference type="RefSeq" id="WP_106678535.1">
    <property type="nucleotide sequence ID" value="NZ_JACHWV010000007.1"/>
</dbReference>
<dbReference type="SUPFAM" id="SSF52402">
    <property type="entry name" value="Adenine nucleotide alpha hydrolases-like"/>
    <property type="match status" value="2"/>
</dbReference>
<comment type="similarity">
    <text evidence="1">Belongs to the universal stress protein A family.</text>
</comment>
<evidence type="ECO:0000313" key="4">
    <source>
        <dbReference type="Proteomes" id="UP000238430"/>
    </source>
</evidence>
<name>A0A2T1NF62_9FLAO</name>
<dbReference type="OrthoDB" id="9788959at2"/>
<organism evidence="3 4">
    <name type="scientific">Mesoflavibacter zeaxanthinifaciens subsp. sabulilitoris</name>
    <dbReference type="NCBI Taxonomy" id="1520893"/>
    <lineage>
        <taxon>Bacteria</taxon>
        <taxon>Pseudomonadati</taxon>
        <taxon>Bacteroidota</taxon>
        <taxon>Flavobacteriia</taxon>
        <taxon>Flavobacteriales</taxon>
        <taxon>Flavobacteriaceae</taxon>
        <taxon>Mesoflavibacter</taxon>
    </lineage>
</organism>
<evidence type="ECO:0000256" key="1">
    <source>
        <dbReference type="ARBA" id="ARBA00008791"/>
    </source>
</evidence>
<dbReference type="CDD" id="cd00293">
    <property type="entry name" value="USP-like"/>
    <property type="match status" value="1"/>
</dbReference>
<reference evidence="3 4" key="1">
    <citation type="submission" date="2018-03" db="EMBL/GenBank/DDBJ databases">
        <title>Mesoflavibacter sp. HG37 and Mesoflavibacter sp. HG96 sp.nov., two marine bacteria isolated from seawater of Western Pacific Ocean.</title>
        <authorList>
            <person name="Cheng H."/>
            <person name="Wu Y.-H."/>
            <person name="Guo L.-L."/>
            <person name="Xu X.-W."/>
        </authorList>
    </citation>
    <scope>NUCLEOTIDE SEQUENCE [LARGE SCALE GENOMIC DNA]</scope>
    <source>
        <strain evidence="3 4">KCTC 42117</strain>
    </source>
</reference>
<dbReference type="AlphaFoldDB" id="A0A2T1NF62"/>
<dbReference type="Gene3D" id="3.40.50.12370">
    <property type="match status" value="1"/>
</dbReference>
<accession>A0A2T1NF62</accession>
<dbReference type="EMBL" id="PXOT01000022">
    <property type="protein sequence ID" value="PSG91081.1"/>
    <property type="molecule type" value="Genomic_DNA"/>
</dbReference>
<evidence type="ECO:0000313" key="3">
    <source>
        <dbReference type="EMBL" id="PSG91081.1"/>
    </source>
</evidence>
<comment type="caution">
    <text evidence="3">The sequence shown here is derived from an EMBL/GenBank/DDBJ whole genome shotgun (WGS) entry which is preliminary data.</text>
</comment>
<evidence type="ECO:0000259" key="2">
    <source>
        <dbReference type="Pfam" id="PF00582"/>
    </source>
</evidence>